<comment type="caution">
    <text evidence="2">The sequence shown here is derived from an EMBL/GenBank/DDBJ whole genome shotgun (WGS) entry which is preliminary data.</text>
</comment>
<feature type="region of interest" description="Disordered" evidence="1">
    <location>
        <begin position="56"/>
        <end position="191"/>
    </location>
</feature>
<sequence length="191" mass="21249">MPQFYLPGGIFQEVPLPSPNEFRVSSLATEFPQYETQRVPRWGRLRACIEMAVKDTPLLNDSKHRHARRVQPRPEGGRKGRDRLEGAPANGDTDANAQSVYGFVSWQRRPVGQERAPANGDSDADESAPLTTGFLHGVCTPTRCEERSKPPNGDSTRNEPRRPGRVPLRSSERNDPPSSDHVSNGSLRQVL</sequence>
<feature type="compositionally biased region" description="Basic and acidic residues" evidence="1">
    <location>
        <begin position="75"/>
        <end position="85"/>
    </location>
</feature>
<evidence type="ECO:0000313" key="3">
    <source>
        <dbReference type="Proteomes" id="UP000887013"/>
    </source>
</evidence>
<name>A0A8X6M976_NEPPI</name>
<keyword evidence="3" id="KW-1185">Reference proteome</keyword>
<reference evidence="2" key="1">
    <citation type="submission" date="2020-08" db="EMBL/GenBank/DDBJ databases">
        <title>Multicomponent nature underlies the extraordinary mechanical properties of spider dragline silk.</title>
        <authorList>
            <person name="Kono N."/>
            <person name="Nakamura H."/>
            <person name="Mori M."/>
            <person name="Yoshida Y."/>
            <person name="Ohtoshi R."/>
            <person name="Malay A.D."/>
            <person name="Moran D.A.P."/>
            <person name="Tomita M."/>
            <person name="Numata K."/>
            <person name="Arakawa K."/>
        </authorList>
    </citation>
    <scope>NUCLEOTIDE SEQUENCE</scope>
</reference>
<gene>
    <name evidence="2" type="ORF">NPIL_92941</name>
</gene>
<protein>
    <submittedName>
        <fullName evidence="2">Uncharacterized protein</fullName>
    </submittedName>
</protein>
<organism evidence="2 3">
    <name type="scientific">Nephila pilipes</name>
    <name type="common">Giant wood spider</name>
    <name type="synonym">Nephila maculata</name>
    <dbReference type="NCBI Taxonomy" id="299642"/>
    <lineage>
        <taxon>Eukaryota</taxon>
        <taxon>Metazoa</taxon>
        <taxon>Ecdysozoa</taxon>
        <taxon>Arthropoda</taxon>
        <taxon>Chelicerata</taxon>
        <taxon>Arachnida</taxon>
        <taxon>Araneae</taxon>
        <taxon>Araneomorphae</taxon>
        <taxon>Entelegynae</taxon>
        <taxon>Araneoidea</taxon>
        <taxon>Nephilidae</taxon>
        <taxon>Nephila</taxon>
    </lineage>
</organism>
<evidence type="ECO:0000313" key="2">
    <source>
        <dbReference type="EMBL" id="GFS31933.1"/>
    </source>
</evidence>
<proteinExistence type="predicted"/>
<feature type="compositionally biased region" description="Polar residues" evidence="1">
    <location>
        <begin position="176"/>
        <end position="191"/>
    </location>
</feature>
<dbReference type="AlphaFoldDB" id="A0A8X6M976"/>
<dbReference type="EMBL" id="BMAW01042010">
    <property type="protein sequence ID" value="GFS31933.1"/>
    <property type="molecule type" value="Genomic_DNA"/>
</dbReference>
<evidence type="ECO:0000256" key="1">
    <source>
        <dbReference type="SAM" id="MobiDB-lite"/>
    </source>
</evidence>
<dbReference type="Proteomes" id="UP000887013">
    <property type="component" value="Unassembled WGS sequence"/>
</dbReference>
<accession>A0A8X6M976</accession>